<name>A0A7X9X2M7_9BURK</name>
<sequence>MATAIAAARASASCRCRPRAEPTARESAGNARERNGGALFFGDAPTPMRVLLQPVTARNLMKLFSRFFPSTELVSKLLIPVLMLIGATLLPGLAHAQCTQGSGGAPSLMISVPSPITIPRDAPVGTVIGQGTATVTFNTASPFGVYCSAAATLVYTNLQGASSSGTSNVMPIGSTGIGYSLQASGSYYSAGTISLPATFFQPSACSQTAGGKCYAYLGPTITMRLIKLSPLVSSQTIPSGQYFTATVGGLSAGTVSLANAVNITNQTCTVTTPSISVSLGSVPINQFGAVGSGSTTIPFQIGLNCSGVATSYYITFTDSNNPGNNTNSLSLTSDSSATGVGIQILNGGNPVSYGPDSSVAGNLNQIFLGTSTGTGSVVTLPFGGRYVKTNGTMTPGSANGVATFTMSYQ</sequence>
<keyword evidence="1" id="KW-0732">Signal</keyword>
<proteinExistence type="predicted"/>
<evidence type="ECO:0000313" key="3">
    <source>
        <dbReference type="EMBL" id="NML29907.1"/>
    </source>
</evidence>
<protein>
    <recommendedName>
        <fullName evidence="2">Fimbrial-type adhesion domain-containing protein</fullName>
    </recommendedName>
</protein>
<dbReference type="InterPro" id="IPR036937">
    <property type="entry name" value="Adhesion_dom_fimbrial_sf"/>
</dbReference>
<dbReference type="InterPro" id="IPR050263">
    <property type="entry name" value="Bact_Fimbrial_Adh_Pro"/>
</dbReference>
<dbReference type="PANTHER" id="PTHR33420">
    <property type="entry name" value="FIMBRIAL SUBUNIT ELFA-RELATED"/>
    <property type="match status" value="1"/>
</dbReference>
<dbReference type="GO" id="GO:0043709">
    <property type="term" value="P:cell adhesion involved in single-species biofilm formation"/>
    <property type="evidence" value="ECO:0007669"/>
    <property type="project" value="TreeGrafter"/>
</dbReference>
<dbReference type="PANTHER" id="PTHR33420:SF3">
    <property type="entry name" value="FIMBRIAL SUBUNIT ELFA"/>
    <property type="match status" value="1"/>
</dbReference>
<evidence type="ECO:0000256" key="1">
    <source>
        <dbReference type="ARBA" id="ARBA00022729"/>
    </source>
</evidence>
<dbReference type="InterPro" id="IPR008966">
    <property type="entry name" value="Adhesion_dom_sf"/>
</dbReference>
<accession>A0A7X9X2M7</accession>
<dbReference type="Gene3D" id="2.60.40.3310">
    <property type="match status" value="1"/>
</dbReference>
<keyword evidence="4" id="KW-1185">Reference proteome</keyword>
<evidence type="ECO:0000259" key="2">
    <source>
        <dbReference type="Pfam" id="PF00419"/>
    </source>
</evidence>
<dbReference type="SUPFAM" id="SSF49401">
    <property type="entry name" value="Bacterial adhesins"/>
    <property type="match status" value="1"/>
</dbReference>
<dbReference type="AlphaFoldDB" id="A0A7X9X2M7"/>
<dbReference type="RefSeq" id="WP_169496172.1">
    <property type="nucleotide sequence ID" value="NZ_JABBFZ010000001.1"/>
</dbReference>
<feature type="domain" description="Fimbrial-type adhesion" evidence="2">
    <location>
        <begin position="262"/>
        <end position="409"/>
    </location>
</feature>
<organism evidence="3 4">
    <name type="scientific">Paraburkholderia antibiotica</name>
    <dbReference type="NCBI Taxonomy" id="2728839"/>
    <lineage>
        <taxon>Bacteria</taxon>
        <taxon>Pseudomonadati</taxon>
        <taxon>Pseudomonadota</taxon>
        <taxon>Betaproteobacteria</taxon>
        <taxon>Burkholderiales</taxon>
        <taxon>Burkholderiaceae</taxon>
        <taxon>Paraburkholderia</taxon>
    </lineage>
</organism>
<evidence type="ECO:0000313" key="4">
    <source>
        <dbReference type="Proteomes" id="UP000583127"/>
    </source>
</evidence>
<comment type="caution">
    <text evidence="3">The sequence shown here is derived from an EMBL/GenBank/DDBJ whole genome shotgun (WGS) entry which is preliminary data.</text>
</comment>
<dbReference type="InterPro" id="IPR000259">
    <property type="entry name" value="Adhesion_dom_fimbrial"/>
</dbReference>
<gene>
    <name evidence="3" type="ORF">HHL14_03545</name>
</gene>
<dbReference type="EMBL" id="JABBFZ010000001">
    <property type="protein sequence ID" value="NML29907.1"/>
    <property type="molecule type" value="Genomic_DNA"/>
</dbReference>
<reference evidence="3 4" key="1">
    <citation type="submission" date="2020-04" db="EMBL/GenBank/DDBJ databases">
        <title>Paraburkholderia sp. G-4-1-8 isolated from soil.</title>
        <authorList>
            <person name="Dahal R.H."/>
        </authorList>
    </citation>
    <scope>NUCLEOTIDE SEQUENCE [LARGE SCALE GENOMIC DNA]</scope>
    <source>
        <strain evidence="3 4">G-4-1-8</strain>
    </source>
</reference>
<dbReference type="Gene3D" id="2.60.40.1090">
    <property type="entry name" value="Fimbrial-type adhesion domain"/>
    <property type="match status" value="1"/>
</dbReference>
<dbReference type="Proteomes" id="UP000583127">
    <property type="component" value="Unassembled WGS sequence"/>
</dbReference>
<dbReference type="GO" id="GO:0009289">
    <property type="term" value="C:pilus"/>
    <property type="evidence" value="ECO:0007669"/>
    <property type="project" value="InterPro"/>
</dbReference>
<dbReference type="Pfam" id="PF00419">
    <property type="entry name" value="Fimbrial"/>
    <property type="match status" value="1"/>
</dbReference>